<gene>
    <name evidence="2" type="ORF">DSM104635_03475</name>
</gene>
<proteinExistence type="predicted"/>
<feature type="chain" id="PRO_5026073372" description="PQQ enzyme repeat protein" evidence="1">
    <location>
        <begin position="23"/>
        <end position="319"/>
    </location>
</feature>
<keyword evidence="1" id="KW-0732">Signal</keyword>
<accession>A0A6I6MMB5</accession>
<evidence type="ECO:0008006" key="4">
    <source>
        <dbReference type="Google" id="ProtNLM"/>
    </source>
</evidence>
<protein>
    <recommendedName>
        <fullName evidence="4">PQQ enzyme repeat protein</fullName>
    </recommendedName>
</protein>
<keyword evidence="3" id="KW-1185">Reference proteome</keyword>
<feature type="signal peptide" evidence="1">
    <location>
        <begin position="1"/>
        <end position="22"/>
    </location>
</feature>
<organism evidence="2 3">
    <name type="scientific">Terricaulis silvestris</name>
    <dbReference type="NCBI Taxonomy" id="2686094"/>
    <lineage>
        <taxon>Bacteria</taxon>
        <taxon>Pseudomonadati</taxon>
        <taxon>Pseudomonadota</taxon>
        <taxon>Alphaproteobacteria</taxon>
        <taxon>Caulobacterales</taxon>
        <taxon>Caulobacteraceae</taxon>
        <taxon>Terricaulis</taxon>
    </lineage>
</organism>
<dbReference type="EMBL" id="CP047045">
    <property type="protein sequence ID" value="QGZ96615.1"/>
    <property type="molecule type" value="Genomic_DNA"/>
</dbReference>
<dbReference type="SUPFAM" id="SSF50998">
    <property type="entry name" value="Quinoprotein alcohol dehydrogenase-like"/>
    <property type="match status" value="1"/>
</dbReference>
<dbReference type="InterPro" id="IPR011047">
    <property type="entry name" value="Quinoprotein_ADH-like_sf"/>
</dbReference>
<reference evidence="3" key="1">
    <citation type="submission" date="2019-12" db="EMBL/GenBank/DDBJ databases">
        <title>Complete genome of Terracaulis silvestris 0127_4.</title>
        <authorList>
            <person name="Vieira S."/>
            <person name="Riedel T."/>
            <person name="Sproer C."/>
            <person name="Pascual J."/>
            <person name="Boedeker C."/>
            <person name="Overmann J."/>
        </authorList>
    </citation>
    <scope>NUCLEOTIDE SEQUENCE [LARGE SCALE GENOMIC DNA]</scope>
    <source>
        <strain evidence="3">0127_4</strain>
    </source>
</reference>
<dbReference type="KEGG" id="tsv:DSM104635_03475"/>
<evidence type="ECO:0000313" key="2">
    <source>
        <dbReference type="EMBL" id="QGZ96615.1"/>
    </source>
</evidence>
<sequence length="319" mass="33846">MLARTLCLAISLTLSAPTGANAQSIDLTQGVVADPSSGVIVLTNPNGRVEAIDLNSGELKWVTEERAMPIAVSRGAVTAITEEPGVRTRFAVIGLEASSGVAFSRSAANLPSGAEFSLEPSLRGAFEAEAAPVGDRVLLRWTFERQRIGGVFRSEALDEADLTDSFDLEGGFTFTPRTGLLTSAPPSAPSPGLFEEGVSADEITPRTDGAPGILRAPSADRQFYMSSRQIESSGQPRYVWTITGAGAERPLAEVVMDVAYAPFLVHDGLLVFENRPQIQRAGGRLIETPLQIRAVALATGKPVWAREILNTEPHGSLPP</sequence>
<name>A0A6I6MMB5_9CAUL</name>
<evidence type="ECO:0000256" key="1">
    <source>
        <dbReference type="SAM" id="SignalP"/>
    </source>
</evidence>
<dbReference type="Proteomes" id="UP000431269">
    <property type="component" value="Chromosome"/>
</dbReference>
<dbReference type="AlphaFoldDB" id="A0A6I6MMB5"/>
<evidence type="ECO:0000313" key="3">
    <source>
        <dbReference type="Proteomes" id="UP000431269"/>
    </source>
</evidence>